<feature type="compositionally biased region" description="Acidic residues" evidence="1">
    <location>
        <begin position="61"/>
        <end position="81"/>
    </location>
</feature>
<gene>
    <name evidence="2" type="ORF">BXZ70DRAFT_1008711</name>
</gene>
<evidence type="ECO:0000313" key="2">
    <source>
        <dbReference type="EMBL" id="KAH8099732.1"/>
    </source>
</evidence>
<feature type="compositionally biased region" description="Low complexity" evidence="1">
    <location>
        <begin position="15"/>
        <end position="28"/>
    </location>
</feature>
<feature type="region of interest" description="Disordered" evidence="1">
    <location>
        <begin position="216"/>
        <end position="237"/>
    </location>
</feature>
<reference evidence="2" key="1">
    <citation type="journal article" date="2021" name="New Phytol.">
        <title>Evolutionary innovations through gain and loss of genes in the ectomycorrhizal Boletales.</title>
        <authorList>
            <person name="Wu G."/>
            <person name="Miyauchi S."/>
            <person name="Morin E."/>
            <person name="Kuo A."/>
            <person name="Drula E."/>
            <person name="Varga T."/>
            <person name="Kohler A."/>
            <person name="Feng B."/>
            <person name="Cao Y."/>
            <person name="Lipzen A."/>
            <person name="Daum C."/>
            <person name="Hundley H."/>
            <person name="Pangilinan J."/>
            <person name="Johnson J."/>
            <person name="Barry K."/>
            <person name="LaButti K."/>
            <person name="Ng V."/>
            <person name="Ahrendt S."/>
            <person name="Min B."/>
            <person name="Choi I.G."/>
            <person name="Park H."/>
            <person name="Plett J.M."/>
            <person name="Magnuson J."/>
            <person name="Spatafora J.W."/>
            <person name="Nagy L.G."/>
            <person name="Henrissat B."/>
            <person name="Grigoriev I.V."/>
            <person name="Yang Z.L."/>
            <person name="Xu J."/>
            <person name="Martin F.M."/>
        </authorList>
    </citation>
    <scope>NUCLEOTIDE SEQUENCE</scope>
    <source>
        <strain evidence="2">KKN 215</strain>
    </source>
</reference>
<evidence type="ECO:0000256" key="1">
    <source>
        <dbReference type="SAM" id="MobiDB-lite"/>
    </source>
</evidence>
<feature type="compositionally biased region" description="Low complexity" evidence="1">
    <location>
        <begin position="156"/>
        <end position="168"/>
    </location>
</feature>
<accession>A0A8K0UM21</accession>
<protein>
    <submittedName>
        <fullName evidence="2">Uncharacterized protein</fullName>
    </submittedName>
</protein>
<sequence>MDDVEMDAPQISTLPEEGSPEPQQQPARAKPPRVKLRVSEGKPPVASASSLIPQPMKTASEDDEDDEDDEEEDQLIDDDDDDHRPAPTITIPVTLPPPPPTTPAVTRGSPAKRGVGRGRGGGRKRGGKADVPVTTKTTITVPPMINTTPEAWSTTVPSGSVASAPPAAARKRGGAGSRGGVAQRVMRQRAPRGLKNPASPAIIRDDAGSISEAYAGTAASSPMPHDEHSPEPEIPSTSLLVSAPADVEMNLEGVPLPVYPLPSKPYAVQQPPKIGTGFAPPIVFDKTGKQVRKWRQAHREIRGIAGGRWFTRAWIGDKESEYAAAQAAASLAFQNAAQAMLMADAGTGLTGVALPSLPSISMAGTGKANSRWKNKVSAAGTGQSSRAASSVPEPKPAAQRKRNVNVPIASGADTPVSISTPGP</sequence>
<dbReference type="OrthoDB" id="3229208at2759"/>
<name>A0A8K0UM21_9AGAR</name>
<dbReference type="EMBL" id="JAEVFJ010000018">
    <property type="protein sequence ID" value="KAH8099732.1"/>
    <property type="molecule type" value="Genomic_DNA"/>
</dbReference>
<proteinExistence type="predicted"/>
<feature type="region of interest" description="Disordered" evidence="1">
    <location>
        <begin position="363"/>
        <end position="423"/>
    </location>
</feature>
<dbReference type="Proteomes" id="UP000813824">
    <property type="component" value="Unassembled WGS sequence"/>
</dbReference>
<feature type="compositionally biased region" description="Low complexity" evidence="1">
    <location>
        <begin position="131"/>
        <end position="143"/>
    </location>
</feature>
<organism evidence="2 3">
    <name type="scientific">Cristinia sonorae</name>
    <dbReference type="NCBI Taxonomy" id="1940300"/>
    <lineage>
        <taxon>Eukaryota</taxon>
        <taxon>Fungi</taxon>
        <taxon>Dikarya</taxon>
        <taxon>Basidiomycota</taxon>
        <taxon>Agaricomycotina</taxon>
        <taxon>Agaricomycetes</taxon>
        <taxon>Agaricomycetidae</taxon>
        <taxon>Agaricales</taxon>
        <taxon>Pleurotineae</taxon>
        <taxon>Stephanosporaceae</taxon>
        <taxon>Cristinia</taxon>
    </lineage>
</organism>
<evidence type="ECO:0000313" key="3">
    <source>
        <dbReference type="Proteomes" id="UP000813824"/>
    </source>
</evidence>
<feature type="region of interest" description="Disordered" evidence="1">
    <location>
        <begin position="1"/>
        <end position="204"/>
    </location>
</feature>
<keyword evidence="3" id="KW-1185">Reference proteome</keyword>
<feature type="compositionally biased region" description="Basic residues" evidence="1">
    <location>
        <begin position="114"/>
        <end position="126"/>
    </location>
</feature>
<feature type="compositionally biased region" description="Polar residues" evidence="1">
    <location>
        <begin position="145"/>
        <end position="155"/>
    </location>
</feature>
<dbReference type="AlphaFoldDB" id="A0A8K0UM21"/>
<comment type="caution">
    <text evidence="2">The sequence shown here is derived from an EMBL/GenBank/DDBJ whole genome shotgun (WGS) entry which is preliminary data.</text>
</comment>